<organism evidence="1 2">
    <name type="scientific">Acidithiobacillus ferruginosus</name>
    <dbReference type="NCBI Taxonomy" id="3063951"/>
    <lineage>
        <taxon>Bacteria</taxon>
        <taxon>Pseudomonadati</taxon>
        <taxon>Pseudomonadota</taxon>
        <taxon>Acidithiobacillia</taxon>
        <taxon>Acidithiobacillales</taxon>
        <taxon>Acidithiobacillaceae</taxon>
        <taxon>Acidithiobacillus</taxon>
    </lineage>
</organism>
<evidence type="ECO:0000313" key="2">
    <source>
        <dbReference type="Proteomes" id="UP001196097"/>
    </source>
</evidence>
<gene>
    <name evidence="1" type="ORF">HF292_014465</name>
</gene>
<name>A0ACD5IHL7_9PROT</name>
<reference evidence="1 2" key="1">
    <citation type="journal article" date="2021" name="ISME J.">
        <title>Genomic evolution of the class Acidithiobacillia: deep-branching Proteobacteria living in extreme acidic conditions.</title>
        <authorList>
            <person name="Moya-Beltran A."/>
            <person name="Beard S."/>
            <person name="Rojas-Villalobos C."/>
            <person name="Issotta F."/>
            <person name="Gallardo Y."/>
            <person name="Ulloa R."/>
            <person name="Giaveno A."/>
            <person name="Degli Esposti M."/>
            <person name="Johnson D.B."/>
            <person name="Quatrini R."/>
        </authorList>
    </citation>
    <scope>NUCLEOTIDE SEQUENCE [LARGE SCALE GENOMIC DNA]</scope>
    <source>
        <strain evidence="1 2">CF3</strain>
    </source>
</reference>
<dbReference type="Proteomes" id="UP001196097">
    <property type="component" value="Chromosome"/>
</dbReference>
<dbReference type="EMBL" id="CP130946">
    <property type="protein sequence ID" value="XRP72970.1"/>
    <property type="molecule type" value="Genomic_DNA"/>
</dbReference>
<evidence type="ECO:0000313" key="1">
    <source>
        <dbReference type="EMBL" id="XRP72970.1"/>
    </source>
</evidence>
<accession>A0ACD5IHL7</accession>
<protein>
    <submittedName>
        <fullName evidence="1">Uncharacterized protein</fullName>
    </submittedName>
</protein>
<sequence>MDSFRFDEKYLSQIPALQVLVNLGYQYRTPAEALVGGWQQLLAEGDDEHV</sequence>
<proteinExistence type="predicted"/>
<keyword evidence="2" id="KW-1185">Reference proteome</keyword>